<evidence type="ECO:0000313" key="3">
    <source>
        <dbReference type="RefSeq" id="XP_010256879.1"/>
    </source>
</evidence>
<evidence type="ECO:0000313" key="2">
    <source>
        <dbReference type="Proteomes" id="UP000189703"/>
    </source>
</evidence>
<dbReference type="AlphaFoldDB" id="A0A1U7ZRL0"/>
<dbReference type="STRING" id="4432.A0A1U7ZRL0"/>
<organism evidence="2 3">
    <name type="scientific">Nelumbo nucifera</name>
    <name type="common">Sacred lotus</name>
    <dbReference type="NCBI Taxonomy" id="4432"/>
    <lineage>
        <taxon>Eukaryota</taxon>
        <taxon>Viridiplantae</taxon>
        <taxon>Streptophyta</taxon>
        <taxon>Embryophyta</taxon>
        <taxon>Tracheophyta</taxon>
        <taxon>Spermatophyta</taxon>
        <taxon>Magnoliopsida</taxon>
        <taxon>Proteales</taxon>
        <taxon>Nelumbonaceae</taxon>
        <taxon>Nelumbo</taxon>
    </lineage>
</organism>
<dbReference type="RefSeq" id="XP_010256879.1">
    <property type="nucleotide sequence ID" value="XM_010258577.2"/>
</dbReference>
<feature type="region of interest" description="Disordered" evidence="1">
    <location>
        <begin position="1"/>
        <end position="23"/>
    </location>
</feature>
<gene>
    <name evidence="3" type="primary">LOC104597156</name>
</gene>
<dbReference type="KEGG" id="nnu:104597156"/>
<dbReference type="InParanoid" id="A0A1U7ZRL0"/>
<proteinExistence type="predicted"/>
<reference evidence="3" key="1">
    <citation type="submission" date="2025-08" db="UniProtKB">
        <authorList>
            <consortium name="RefSeq"/>
        </authorList>
    </citation>
    <scope>IDENTIFICATION</scope>
</reference>
<keyword evidence="2" id="KW-1185">Reference proteome</keyword>
<accession>A0A1U7ZRL0</accession>
<sequence length="122" mass="13346">MEHSTEKSDDRRDGHRQQEVEVSPSLSCLLTLPLGESVSTFSLEKAVCSHGLFMMAPNQWDPSTKTFQRPLRLSDETTAILVRISHPPIPLLSMSAFSAPLPSLPTINEFCSGNPNAAIIGQ</sequence>
<dbReference type="OrthoDB" id="4951845at2759"/>
<evidence type="ECO:0000256" key="1">
    <source>
        <dbReference type="SAM" id="MobiDB-lite"/>
    </source>
</evidence>
<name>A0A1U7ZRL0_NELNU</name>
<feature type="compositionally biased region" description="Basic and acidic residues" evidence="1">
    <location>
        <begin position="1"/>
        <end position="19"/>
    </location>
</feature>
<protein>
    <submittedName>
        <fullName evidence="3">Uncharacterized protein LOC104597156</fullName>
    </submittedName>
</protein>
<dbReference type="GeneID" id="104597156"/>
<dbReference type="Proteomes" id="UP000189703">
    <property type="component" value="Unplaced"/>
</dbReference>